<dbReference type="GO" id="GO:0043130">
    <property type="term" value="F:ubiquitin binding"/>
    <property type="evidence" value="ECO:0007669"/>
    <property type="project" value="InterPro"/>
</dbReference>
<feature type="compositionally biased region" description="Pro residues" evidence="6">
    <location>
        <begin position="274"/>
        <end position="286"/>
    </location>
</feature>
<organism evidence="9 10">
    <name type="scientific">Adiantum capillus-veneris</name>
    <name type="common">Maidenhair fern</name>
    <dbReference type="NCBI Taxonomy" id="13818"/>
    <lineage>
        <taxon>Eukaryota</taxon>
        <taxon>Viridiplantae</taxon>
        <taxon>Streptophyta</taxon>
        <taxon>Embryophyta</taxon>
        <taxon>Tracheophyta</taxon>
        <taxon>Polypodiopsida</taxon>
        <taxon>Polypodiidae</taxon>
        <taxon>Polypodiales</taxon>
        <taxon>Pteridineae</taxon>
        <taxon>Pteridaceae</taxon>
        <taxon>Vittarioideae</taxon>
        <taxon>Adiantum</taxon>
    </lineage>
</organism>
<sequence>MANLVNRATSDMLSGPDWAMNMELCDIIHNDPGIAKDAIKAVKKRIGHKNPKVQLLALTVLETLIKNCGDVVHHQVAAKHVLNEMVKIYKKHKDIQVRDKVLLLLDTWQEAFGGPNGRYPQYFFAYDELRRTGAIFPRRTENATPIFTPPQTHPIATNFPAAAPVSPSRMPEGTQASRPSDLPPLSLADIHNARSGMEVLSEMLNAIDPRNRQALRDEVIMELVEQCYTAERRVVQLVNTSSDEELLRQGLSLNDDLKRVLAKHDAIASGVPMPKEPPPAPSPPSAPTLFIDHETQEDSDDVLSQLSRRSTSKAKASISASGSSMLALPAPVESQSQPQNNFAASAASRAPAIDLLSGDSFVGPTESPPTAPTPMAQNLALTLSGLSIQGGSNPLSNGGGLQQASPRPSFYNNLQSDQSNLQFNGMVSGSLDRPLGGGSYSQMPGQFNNNYVVPWAQPGMDSNAFQQAASEQIAPQPGGSSLSPQQAALIYGTNHAHSQHVGTPSLQQQFTPDQLSVPQVQSIYTTQVPSMAQPLTPPGYGSMLQAQQPIYMSPHVHPEQNVSRGSHAYPIAAQPQQSFSPQSVNSHLPPAPWSTDSTSFPDPPQQSPSFYGNSMAPSFSVQNPDRQQFLQQQQFPSSAQFPPYVQSNMGQMQSFPTQAPNMGQIQSFPTQAPNNYYTSMQPSGSYMQQSDYGMFQNHIVPQKAAKKEDGLFKDLVDLAKTKKGASSK</sequence>
<evidence type="ECO:0000256" key="2">
    <source>
        <dbReference type="ARBA" id="ARBA00007708"/>
    </source>
</evidence>
<dbReference type="EMBL" id="JABFUD020000001">
    <property type="protein sequence ID" value="KAI5084639.1"/>
    <property type="molecule type" value="Genomic_DNA"/>
</dbReference>
<dbReference type="SUPFAM" id="SSF48464">
    <property type="entry name" value="ENTH/VHS domain"/>
    <property type="match status" value="1"/>
</dbReference>
<dbReference type="InterPro" id="IPR008942">
    <property type="entry name" value="ENTH_VHS"/>
</dbReference>
<dbReference type="OrthoDB" id="2018246at2759"/>
<evidence type="ECO:0000259" key="7">
    <source>
        <dbReference type="PROSITE" id="PS50179"/>
    </source>
</evidence>
<dbReference type="SMART" id="SM00288">
    <property type="entry name" value="VHS"/>
    <property type="match status" value="1"/>
</dbReference>
<name>A0A9D4ZQV5_ADICA</name>
<feature type="compositionally biased region" description="Low complexity" evidence="6">
    <location>
        <begin position="307"/>
        <end position="322"/>
    </location>
</feature>
<dbReference type="FunFam" id="1.25.40.90:FF:000028">
    <property type="entry name" value="TOM1-like protein 2"/>
    <property type="match status" value="1"/>
</dbReference>
<dbReference type="InterPro" id="IPR004152">
    <property type="entry name" value="GAT_dom"/>
</dbReference>
<dbReference type="GO" id="GO:0043328">
    <property type="term" value="P:protein transport to vacuole involved in ubiquitin-dependent protein catabolic process via the multivesicular body sorting pathway"/>
    <property type="evidence" value="ECO:0007669"/>
    <property type="project" value="InterPro"/>
</dbReference>
<proteinExistence type="inferred from homology"/>
<dbReference type="InterPro" id="IPR002014">
    <property type="entry name" value="VHS_dom"/>
</dbReference>
<keyword evidence="10" id="KW-1185">Reference proteome</keyword>
<reference evidence="9" key="1">
    <citation type="submission" date="2021-01" db="EMBL/GenBank/DDBJ databases">
        <title>Adiantum capillus-veneris genome.</title>
        <authorList>
            <person name="Fang Y."/>
            <person name="Liao Q."/>
        </authorList>
    </citation>
    <scope>NUCLEOTIDE SEQUENCE</scope>
    <source>
        <strain evidence="9">H3</strain>
        <tissue evidence="9">Leaf</tissue>
    </source>
</reference>
<dbReference type="PANTHER" id="PTHR45898:SF4">
    <property type="entry name" value="TARGET OF MYB PROTEIN 1"/>
    <property type="match status" value="1"/>
</dbReference>
<feature type="compositionally biased region" description="Polar residues" evidence="6">
    <location>
        <begin position="403"/>
        <end position="416"/>
    </location>
</feature>
<comment type="similarity">
    <text evidence="2">Belongs to the TOM1 family.</text>
</comment>
<dbReference type="PANTHER" id="PTHR45898">
    <property type="entry name" value="TOM1-LIKE PROTEIN"/>
    <property type="match status" value="1"/>
</dbReference>
<evidence type="ECO:0000256" key="3">
    <source>
        <dbReference type="ARBA" id="ARBA00022448"/>
    </source>
</evidence>
<dbReference type="InterPro" id="IPR038425">
    <property type="entry name" value="GAT_sf"/>
</dbReference>
<evidence type="ECO:0000256" key="1">
    <source>
        <dbReference type="ARBA" id="ARBA00004170"/>
    </source>
</evidence>
<dbReference type="Pfam" id="PF03127">
    <property type="entry name" value="GAT"/>
    <property type="match status" value="1"/>
</dbReference>
<dbReference type="Gene3D" id="1.20.58.160">
    <property type="match status" value="1"/>
</dbReference>
<feature type="region of interest" description="Disordered" evidence="6">
    <location>
        <begin position="576"/>
        <end position="635"/>
    </location>
</feature>
<dbReference type="Gene3D" id="1.25.40.90">
    <property type="match status" value="1"/>
</dbReference>
<comment type="caution">
    <text evidence="9">The sequence shown here is derived from an EMBL/GenBank/DDBJ whole genome shotgun (WGS) entry which is preliminary data.</text>
</comment>
<gene>
    <name evidence="9" type="ORF">GOP47_0000808</name>
</gene>
<evidence type="ECO:0000256" key="4">
    <source>
        <dbReference type="ARBA" id="ARBA00022927"/>
    </source>
</evidence>
<feature type="domain" description="GAT" evidence="8">
    <location>
        <begin position="181"/>
        <end position="269"/>
    </location>
</feature>
<feature type="region of interest" description="Disordered" evidence="6">
    <location>
        <begin position="164"/>
        <end position="185"/>
    </location>
</feature>
<comment type="subcellular location">
    <subcellularLocation>
        <location evidence="1">Membrane</location>
        <topology evidence="1">Peripheral membrane protein</topology>
    </subcellularLocation>
</comment>
<dbReference type="CDD" id="cd14231">
    <property type="entry name" value="GAT_GGA-like_plant"/>
    <property type="match status" value="1"/>
</dbReference>
<feature type="region of interest" description="Disordered" evidence="6">
    <location>
        <begin position="390"/>
        <end position="416"/>
    </location>
</feature>
<accession>A0A9D4ZQV5</accession>
<keyword evidence="4" id="KW-0653">Protein transport</keyword>
<dbReference type="PROSITE" id="PS50909">
    <property type="entry name" value="GAT"/>
    <property type="match status" value="1"/>
</dbReference>
<evidence type="ECO:0000256" key="5">
    <source>
        <dbReference type="ARBA" id="ARBA00023136"/>
    </source>
</evidence>
<dbReference type="GO" id="GO:0035091">
    <property type="term" value="F:phosphatidylinositol binding"/>
    <property type="evidence" value="ECO:0007669"/>
    <property type="project" value="InterPro"/>
</dbReference>
<dbReference type="SUPFAM" id="SSF89009">
    <property type="entry name" value="GAT-like domain"/>
    <property type="match status" value="1"/>
</dbReference>
<dbReference type="AlphaFoldDB" id="A0A9D4ZQV5"/>
<dbReference type="Pfam" id="PF00790">
    <property type="entry name" value="VHS"/>
    <property type="match status" value="1"/>
</dbReference>
<feature type="compositionally biased region" description="Polar residues" evidence="6">
    <location>
        <begin position="611"/>
        <end position="626"/>
    </location>
</feature>
<feature type="region of interest" description="Disordered" evidence="6">
    <location>
        <begin position="269"/>
        <end position="322"/>
    </location>
</feature>
<dbReference type="PROSITE" id="PS50179">
    <property type="entry name" value="VHS"/>
    <property type="match status" value="1"/>
</dbReference>
<evidence type="ECO:0000256" key="6">
    <source>
        <dbReference type="SAM" id="MobiDB-lite"/>
    </source>
</evidence>
<keyword evidence="3" id="KW-0813">Transport</keyword>
<dbReference type="Proteomes" id="UP000886520">
    <property type="component" value="Chromosome 1"/>
</dbReference>
<evidence type="ECO:0000259" key="8">
    <source>
        <dbReference type="PROSITE" id="PS50909"/>
    </source>
</evidence>
<evidence type="ECO:0000313" key="9">
    <source>
        <dbReference type="EMBL" id="KAI5084639.1"/>
    </source>
</evidence>
<protein>
    <submittedName>
        <fullName evidence="9">Uncharacterized protein</fullName>
    </submittedName>
</protein>
<evidence type="ECO:0000313" key="10">
    <source>
        <dbReference type="Proteomes" id="UP000886520"/>
    </source>
</evidence>
<dbReference type="CDD" id="cd03561">
    <property type="entry name" value="VHS"/>
    <property type="match status" value="1"/>
</dbReference>
<dbReference type="GO" id="GO:0016020">
    <property type="term" value="C:membrane"/>
    <property type="evidence" value="ECO:0007669"/>
    <property type="project" value="UniProtKB-SubCell"/>
</dbReference>
<dbReference type="GO" id="GO:0005737">
    <property type="term" value="C:cytoplasm"/>
    <property type="evidence" value="ECO:0007669"/>
    <property type="project" value="UniProtKB-ARBA"/>
</dbReference>
<keyword evidence="5" id="KW-0472">Membrane</keyword>
<dbReference type="InterPro" id="IPR044836">
    <property type="entry name" value="TOL_plant"/>
</dbReference>
<feature type="domain" description="VHS" evidence="7">
    <location>
        <begin position="8"/>
        <end position="137"/>
    </location>
</feature>